<dbReference type="InterPro" id="IPR013766">
    <property type="entry name" value="Thioredoxin_domain"/>
</dbReference>
<evidence type="ECO:0000256" key="12">
    <source>
        <dbReference type="SAM" id="SignalP"/>
    </source>
</evidence>
<sequence>MPLSLRHTIARAAALLASLHALPAAHAALAEGDAAPTFSAPASLAGRTIDYRLADALSRGPVVVWFYPAAFTGGCSLQARGFAEAAAEFAAAGATLVGVSLDHIERLNAFSADPQSCAGKFPVASDSDGRIARRYALQLQAAQADQKNQRGEAIAHDRVERTTFVIRRDGRIAAAIGGVSPRDNVARTLAAVKALGR</sequence>
<evidence type="ECO:0000256" key="2">
    <source>
        <dbReference type="ARBA" id="ARBA00013017"/>
    </source>
</evidence>
<keyword evidence="3" id="KW-0575">Peroxidase</keyword>
<keyword evidence="7" id="KW-0676">Redox-active center</keyword>
<keyword evidence="6" id="KW-1015">Disulfide bond</keyword>
<keyword evidence="5" id="KW-0560">Oxidoreductase</keyword>
<dbReference type="Proteomes" id="UP000737171">
    <property type="component" value="Unassembled WGS sequence"/>
</dbReference>
<feature type="signal peptide" evidence="12">
    <location>
        <begin position="1"/>
        <end position="27"/>
    </location>
</feature>
<dbReference type="InterPro" id="IPR050924">
    <property type="entry name" value="Peroxiredoxin_BCP/PrxQ"/>
</dbReference>
<evidence type="ECO:0000256" key="10">
    <source>
        <dbReference type="ARBA" id="ARBA00042639"/>
    </source>
</evidence>
<evidence type="ECO:0000256" key="9">
    <source>
        <dbReference type="ARBA" id="ARBA00038489"/>
    </source>
</evidence>
<feature type="domain" description="Thioredoxin" evidence="13">
    <location>
        <begin position="29"/>
        <end position="194"/>
    </location>
</feature>
<dbReference type="EMBL" id="JABRWJ010000008">
    <property type="protein sequence ID" value="NRF70582.1"/>
    <property type="molecule type" value="Genomic_DNA"/>
</dbReference>
<comment type="caution">
    <text evidence="14">The sequence shown here is derived from an EMBL/GenBank/DDBJ whole genome shotgun (WGS) entry which is preliminary data.</text>
</comment>
<keyword evidence="12" id="KW-0732">Signal</keyword>
<evidence type="ECO:0000256" key="11">
    <source>
        <dbReference type="ARBA" id="ARBA00049091"/>
    </source>
</evidence>
<comment type="catalytic activity">
    <reaction evidence="11">
        <text>a hydroperoxide + [thioredoxin]-dithiol = an alcohol + [thioredoxin]-disulfide + H2O</text>
        <dbReference type="Rhea" id="RHEA:62620"/>
        <dbReference type="Rhea" id="RHEA-COMP:10698"/>
        <dbReference type="Rhea" id="RHEA-COMP:10700"/>
        <dbReference type="ChEBI" id="CHEBI:15377"/>
        <dbReference type="ChEBI" id="CHEBI:29950"/>
        <dbReference type="ChEBI" id="CHEBI:30879"/>
        <dbReference type="ChEBI" id="CHEBI:35924"/>
        <dbReference type="ChEBI" id="CHEBI:50058"/>
        <dbReference type="EC" id="1.11.1.24"/>
    </reaction>
</comment>
<gene>
    <name evidence="14" type="ORF">HLB44_26610</name>
</gene>
<keyword evidence="4" id="KW-0049">Antioxidant</keyword>
<evidence type="ECO:0000256" key="1">
    <source>
        <dbReference type="ARBA" id="ARBA00003330"/>
    </source>
</evidence>
<comment type="function">
    <text evidence="1">Thiol-specific peroxidase that catalyzes the reduction of hydrogen peroxide and organic hydroperoxides to water and alcohols, respectively. Plays a role in cell protection against oxidative stress by detoxifying peroxides and as sensor of hydrogen peroxide-mediated signaling events.</text>
</comment>
<dbReference type="Gene3D" id="3.40.30.10">
    <property type="entry name" value="Glutaredoxin"/>
    <property type="match status" value="1"/>
</dbReference>
<evidence type="ECO:0000256" key="6">
    <source>
        <dbReference type="ARBA" id="ARBA00023157"/>
    </source>
</evidence>
<keyword evidence="15" id="KW-1185">Reference proteome</keyword>
<evidence type="ECO:0000256" key="7">
    <source>
        <dbReference type="ARBA" id="ARBA00023284"/>
    </source>
</evidence>
<accession>A0ABX2EPW3</accession>
<dbReference type="InterPro" id="IPR036249">
    <property type="entry name" value="Thioredoxin-like_sf"/>
</dbReference>
<evidence type="ECO:0000256" key="8">
    <source>
        <dbReference type="ARBA" id="ARBA00032824"/>
    </source>
</evidence>
<evidence type="ECO:0000259" key="13">
    <source>
        <dbReference type="PROSITE" id="PS51352"/>
    </source>
</evidence>
<dbReference type="Pfam" id="PF00578">
    <property type="entry name" value="AhpC-TSA"/>
    <property type="match status" value="1"/>
</dbReference>
<evidence type="ECO:0000256" key="5">
    <source>
        <dbReference type="ARBA" id="ARBA00023002"/>
    </source>
</evidence>
<dbReference type="RefSeq" id="WP_173129888.1">
    <property type="nucleotide sequence ID" value="NZ_JABRWJ010000008.1"/>
</dbReference>
<dbReference type="SUPFAM" id="SSF52833">
    <property type="entry name" value="Thioredoxin-like"/>
    <property type="match status" value="1"/>
</dbReference>
<feature type="chain" id="PRO_5046718402" description="thioredoxin-dependent peroxiredoxin" evidence="12">
    <location>
        <begin position="28"/>
        <end position="197"/>
    </location>
</feature>
<dbReference type="EC" id="1.11.1.24" evidence="2"/>
<dbReference type="PROSITE" id="PS51352">
    <property type="entry name" value="THIOREDOXIN_2"/>
    <property type="match status" value="1"/>
</dbReference>
<evidence type="ECO:0000313" key="14">
    <source>
        <dbReference type="EMBL" id="NRF70582.1"/>
    </source>
</evidence>
<comment type="similarity">
    <text evidence="9">Belongs to the peroxiredoxin family. BCP/PrxQ subfamily.</text>
</comment>
<proteinExistence type="inferred from homology"/>
<evidence type="ECO:0000256" key="3">
    <source>
        <dbReference type="ARBA" id="ARBA00022559"/>
    </source>
</evidence>
<name>A0ABX2EPW3_9BURK</name>
<dbReference type="PANTHER" id="PTHR42801:SF8">
    <property type="entry name" value="PEROXIREDOXIN RV1608C-RELATED"/>
    <property type="match status" value="1"/>
</dbReference>
<evidence type="ECO:0000256" key="4">
    <source>
        <dbReference type="ARBA" id="ARBA00022862"/>
    </source>
</evidence>
<evidence type="ECO:0000313" key="15">
    <source>
        <dbReference type="Proteomes" id="UP000737171"/>
    </source>
</evidence>
<protein>
    <recommendedName>
        <fullName evidence="2">thioredoxin-dependent peroxiredoxin</fullName>
        <ecNumber evidence="2">1.11.1.24</ecNumber>
    </recommendedName>
    <alternativeName>
        <fullName evidence="8">Thioredoxin peroxidase</fullName>
    </alternativeName>
    <alternativeName>
        <fullName evidence="10">Thioredoxin-dependent peroxiredoxin Bcp</fullName>
    </alternativeName>
</protein>
<reference evidence="14 15" key="1">
    <citation type="submission" date="2020-05" db="EMBL/GenBank/DDBJ databases">
        <title>Aquincola sp. isolate from soil.</title>
        <authorList>
            <person name="Han J."/>
            <person name="Kim D.-U."/>
        </authorList>
    </citation>
    <scope>NUCLEOTIDE SEQUENCE [LARGE SCALE GENOMIC DNA]</scope>
    <source>
        <strain evidence="14 15">S2</strain>
    </source>
</reference>
<organism evidence="14 15">
    <name type="scientific">Pseudaquabacterium terrae</name>
    <dbReference type="NCBI Taxonomy" id="2732868"/>
    <lineage>
        <taxon>Bacteria</taxon>
        <taxon>Pseudomonadati</taxon>
        <taxon>Pseudomonadota</taxon>
        <taxon>Betaproteobacteria</taxon>
        <taxon>Burkholderiales</taxon>
        <taxon>Sphaerotilaceae</taxon>
        <taxon>Pseudaquabacterium</taxon>
    </lineage>
</organism>
<dbReference type="InterPro" id="IPR000866">
    <property type="entry name" value="AhpC/TSA"/>
</dbReference>
<dbReference type="PANTHER" id="PTHR42801">
    <property type="entry name" value="THIOREDOXIN-DEPENDENT PEROXIDE REDUCTASE"/>
    <property type="match status" value="1"/>
</dbReference>